<evidence type="ECO:0000256" key="2">
    <source>
        <dbReference type="ARBA" id="ARBA00022692"/>
    </source>
</evidence>
<dbReference type="GeneID" id="25271635"/>
<feature type="region of interest" description="Disordered" evidence="5">
    <location>
        <begin position="645"/>
        <end position="668"/>
    </location>
</feature>
<feature type="compositionally biased region" description="Low complexity" evidence="5">
    <location>
        <begin position="311"/>
        <end position="333"/>
    </location>
</feature>
<comment type="subcellular location">
    <subcellularLocation>
        <location evidence="1">Membrane</location>
        <topology evidence="1">Multi-pass membrane protein</topology>
    </subcellularLocation>
</comment>
<dbReference type="PANTHER" id="PTHR23423">
    <property type="entry name" value="ORGANIC SOLUTE TRANSPORTER-RELATED"/>
    <property type="match status" value="1"/>
</dbReference>
<keyword evidence="7" id="KW-0732">Signal</keyword>
<feature type="transmembrane region" description="Helical" evidence="6">
    <location>
        <begin position="130"/>
        <end position="149"/>
    </location>
</feature>
<protein>
    <submittedName>
        <fullName evidence="8">Uncharacterized protein</fullName>
    </submittedName>
</protein>
<keyword evidence="9" id="KW-1185">Reference proteome</keyword>
<feature type="chain" id="PRO_5004670178" evidence="7">
    <location>
        <begin position="23"/>
        <end position="1076"/>
    </location>
</feature>
<evidence type="ECO:0000256" key="4">
    <source>
        <dbReference type="ARBA" id="ARBA00023136"/>
    </source>
</evidence>
<gene>
    <name evidence="8" type="ORF">EAH_00035650</name>
</gene>
<evidence type="ECO:0000256" key="7">
    <source>
        <dbReference type="SAM" id="SignalP"/>
    </source>
</evidence>
<organism evidence="8 9">
    <name type="scientific">Eimeria acervulina</name>
    <name type="common">Coccidian parasite</name>
    <dbReference type="NCBI Taxonomy" id="5801"/>
    <lineage>
        <taxon>Eukaryota</taxon>
        <taxon>Sar</taxon>
        <taxon>Alveolata</taxon>
        <taxon>Apicomplexa</taxon>
        <taxon>Conoidasida</taxon>
        <taxon>Coccidia</taxon>
        <taxon>Eucoccidiorida</taxon>
        <taxon>Eimeriorina</taxon>
        <taxon>Eimeriidae</taxon>
        <taxon>Eimeria</taxon>
    </lineage>
</organism>
<feature type="compositionally biased region" description="Polar residues" evidence="5">
    <location>
        <begin position="515"/>
        <end position="536"/>
    </location>
</feature>
<evidence type="ECO:0000256" key="6">
    <source>
        <dbReference type="SAM" id="Phobius"/>
    </source>
</evidence>
<evidence type="ECO:0000256" key="5">
    <source>
        <dbReference type="SAM" id="MobiDB-lite"/>
    </source>
</evidence>
<feature type="transmembrane region" description="Helical" evidence="6">
    <location>
        <begin position="169"/>
        <end position="195"/>
    </location>
</feature>
<accession>U6GVI4</accession>
<dbReference type="GO" id="GO:0016020">
    <property type="term" value="C:membrane"/>
    <property type="evidence" value="ECO:0007669"/>
    <property type="project" value="UniProtKB-SubCell"/>
</dbReference>
<dbReference type="EMBL" id="HG673392">
    <property type="protein sequence ID" value="CDI83303.1"/>
    <property type="molecule type" value="Genomic_DNA"/>
</dbReference>
<keyword evidence="2 6" id="KW-0812">Transmembrane</keyword>
<dbReference type="AlphaFoldDB" id="U6GVI4"/>
<dbReference type="Proteomes" id="UP000018050">
    <property type="component" value="Unassembled WGS sequence"/>
</dbReference>
<proteinExistence type="predicted"/>
<dbReference type="Pfam" id="PF03619">
    <property type="entry name" value="Solute_trans_a"/>
    <property type="match status" value="2"/>
</dbReference>
<feature type="compositionally biased region" description="Basic and acidic residues" evidence="5">
    <location>
        <begin position="804"/>
        <end position="814"/>
    </location>
</feature>
<feature type="region of interest" description="Disordered" evidence="5">
    <location>
        <begin position="311"/>
        <end position="338"/>
    </location>
</feature>
<feature type="compositionally biased region" description="Polar residues" evidence="5">
    <location>
        <begin position="789"/>
        <end position="803"/>
    </location>
</feature>
<feature type="signal peptide" evidence="7">
    <location>
        <begin position="1"/>
        <end position="22"/>
    </location>
</feature>
<feature type="region of interest" description="Disordered" evidence="5">
    <location>
        <begin position="712"/>
        <end position="733"/>
    </location>
</feature>
<dbReference type="OrthoDB" id="347921at2759"/>
<evidence type="ECO:0000313" key="9">
    <source>
        <dbReference type="Proteomes" id="UP000018050"/>
    </source>
</evidence>
<dbReference type="OMA" id="CAVMATW"/>
<dbReference type="RefSeq" id="XP_013247561.1">
    <property type="nucleotide sequence ID" value="XM_013392107.1"/>
</dbReference>
<name>U6GVI4_EIMAC</name>
<feature type="region of interest" description="Disordered" evidence="5">
    <location>
        <begin position="763"/>
        <end position="814"/>
    </location>
</feature>
<keyword evidence="4 6" id="KW-0472">Membrane</keyword>
<feature type="transmembrane region" description="Helical" evidence="6">
    <location>
        <begin position="906"/>
        <end position="927"/>
    </location>
</feature>
<feature type="compositionally biased region" description="Basic and acidic residues" evidence="5">
    <location>
        <begin position="655"/>
        <end position="667"/>
    </location>
</feature>
<dbReference type="VEuPathDB" id="ToxoDB:EAH_00035650"/>
<feature type="compositionally biased region" description="Low complexity" evidence="5">
    <location>
        <begin position="718"/>
        <end position="727"/>
    </location>
</feature>
<dbReference type="InterPro" id="IPR005178">
    <property type="entry name" value="Ostalpha/TMEM184C"/>
</dbReference>
<feature type="region of interest" description="Disordered" evidence="5">
    <location>
        <begin position="515"/>
        <end position="554"/>
    </location>
</feature>
<feature type="transmembrane region" description="Helical" evidence="6">
    <location>
        <begin position="986"/>
        <end position="1009"/>
    </location>
</feature>
<evidence type="ECO:0000313" key="8">
    <source>
        <dbReference type="EMBL" id="CDI83303.1"/>
    </source>
</evidence>
<reference evidence="8" key="1">
    <citation type="submission" date="2013-10" db="EMBL/GenBank/DDBJ databases">
        <title>Genomic analysis of the causative agents of coccidiosis in chickens.</title>
        <authorList>
            <person name="Reid A.J."/>
            <person name="Blake D."/>
            <person name="Billington K."/>
            <person name="Browne H."/>
            <person name="Dunn M."/>
            <person name="Hung S."/>
            <person name="Kawahara F."/>
            <person name="Miranda-Saavedra D."/>
            <person name="Mourier T."/>
            <person name="Nagra H."/>
            <person name="Otto T.D."/>
            <person name="Rawlings N."/>
            <person name="Sanchez A."/>
            <person name="Sanders M."/>
            <person name="Subramaniam C."/>
            <person name="Tay Y."/>
            <person name="Dear P."/>
            <person name="Doerig C."/>
            <person name="Gruber A."/>
            <person name="Parkinson J."/>
            <person name="Shirley M."/>
            <person name="Wan K.L."/>
            <person name="Berriman M."/>
            <person name="Tomley F."/>
            <person name="Pain A."/>
        </authorList>
    </citation>
    <scope>NUCLEOTIDE SEQUENCE</scope>
    <source>
        <strain evidence="8">Houghton</strain>
    </source>
</reference>
<feature type="region of interest" description="Disordered" evidence="5">
    <location>
        <begin position="272"/>
        <end position="295"/>
    </location>
</feature>
<feature type="region of interest" description="Disordered" evidence="5">
    <location>
        <begin position="416"/>
        <end position="439"/>
    </location>
</feature>
<keyword evidence="3 6" id="KW-1133">Transmembrane helix</keyword>
<reference evidence="8" key="2">
    <citation type="submission" date="2013-10" db="EMBL/GenBank/DDBJ databases">
        <authorList>
            <person name="Aslett M."/>
        </authorList>
    </citation>
    <scope>NUCLEOTIDE SEQUENCE</scope>
    <source>
        <strain evidence="8">Houghton</strain>
    </source>
</reference>
<sequence>MSFLFAPFCQMAFLIRLRAAAALSCNRGEPQTSFEASRALRLLQGTGSNCGMGLVVAANAHIIPSEMPLWTPGGRHPTEPAPGVPAAAYGMSTAEGGASFRGTQLGVQEPLSFYGNVHAADPMPVAEVPMWIWASSTVICVLLLLLWALHQRRFSLVAGQLRLIQRRCFSPPAALYMSLVYSFFPLSGAIAWLSLLEPRVGLLLSQLRSAWEVCCMHCFMLLMLHLMGGPETTLLLIQQQHSLRLTQNSNETHVDAKQVFISTGVDWGVRQDKKKLPPSLQPEQTGTHQKADVHGAGSKFESGLITVRHVSQSGSSSNGSKNNSISNSSSSNSDTNRLTEVQLSELNATRFYRRSISTPNILFSAEALPTAASRIPAAPETAPAVKGEQELDPDGIGQGACRVSACSCSDSASSASQAENEEVAPQEEGKGTSETPKNAAAPATAFPVAVDAADYGVTCKIALGPLKNPREPKCRCSVASAADNQWRIRWKRARRASCLSSKSCLHCNKAVNCSRSSGDNRHSGSQGALQTSRSYKNSSSNSSNSPTASADGQGTCSIWRRCRERLHRQRLTLRASKHRRKSMPHFTPAVVVVTPRSGESGRSPYEGDALLPVFHATAASAAAVALAASAAAAGEVLELHLQHQRQSLRMPEATGARRSDKNIDPPGREAATITIDTADAAIRARTNRREQVVSSPSLAPLAAVDVHQQLLKHHKLQHQGPLQQQQKGRVLRLRAAETGASRSGAAVPCSTCSTAVASHGSSPAGLFAGNDQRTGAASKDIHRKGESFDIQSQPRPTSATNDASPHEKRGNGAGAADRRIWFVPPLCCLAWKTKARPFSAWDLRMSYRCLLPFTVLKLLRVLLCYLLSTLMHLGNEREKDAAAAGFRDASVAGGGEASHQHVLQRLLQLCCFFSLVVAMWGLAVVFVATRPLLKPFNIGWKFTCLKALVFFIQLLELAAEALQPISRAAISATDDAAAATTAAAQIVYVFTFLELLGSAVCAVMATWAYKPGDLLRAHQRLLLLQKQLPVGAAPAIEENGSYSTNCEKWRHASMPFSKLVAVARRCSFRRFRPSPA</sequence>
<evidence type="ECO:0000256" key="1">
    <source>
        <dbReference type="ARBA" id="ARBA00004141"/>
    </source>
</evidence>
<evidence type="ECO:0000256" key="3">
    <source>
        <dbReference type="ARBA" id="ARBA00022989"/>
    </source>
</evidence>